<accession>M1LQ52</accession>
<reference evidence="9 10" key="1">
    <citation type="journal article" date="2013" name="Genome Biol. Evol.">
        <title>Genome evolution and phylogenomic analysis of candidatus kinetoplastibacterium, the betaproteobacterial endosymbionts of strigomonas and angomonas.</title>
        <authorList>
            <person name="Alves J.M."/>
            <person name="Serrano M.G."/>
            <person name="Maia da Silva F."/>
            <person name="Voegtly L.J."/>
            <person name="Matveyev A.V."/>
            <person name="Teixeira M.M."/>
            <person name="Camargo E.P."/>
            <person name="Buck G.A."/>
        </authorList>
    </citation>
    <scope>NUCLEOTIDE SEQUENCE [LARGE SCALE GENOMIC DNA]</scope>
    <source>
        <strain evidence="9 10">TCC036E</strain>
    </source>
</reference>
<dbReference type="GO" id="GO:0043590">
    <property type="term" value="C:bacterial nucleoid"/>
    <property type="evidence" value="ECO:0007669"/>
    <property type="project" value="TreeGrafter"/>
</dbReference>
<evidence type="ECO:0000256" key="1">
    <source>
        <dbReference type="ARBA" id="ARBA00007452"/>
    </source>
</evidence>
<dbReference type="InterPro" id="IPR022572">
    <property type="entry name" value="DNA_rep/recomb_RecO_N"/>
</dbReference>
<evidence type="ECO:0000256" key="2">
    <source>
        <dbReference type="ARBA" id="ARBA00021310"/>
    </source>
</evidence>
<gene>
    <name evidence="7" type="primary">recO</name>
    <name evidence="9" type="ORF">CDEE_0747</name>
</gene>
<dbReference type="InterPro" id="IPR042242">
    <property type="entry name" value="RecO_C"/>
</dbReference>
<keyword evidence="3 7" id="KW-0227">DNA damage</keyword>
<dbReference type="HOGENOM" id="CLU_066645_2_0_4"/>
<evidence type="ECO:0000256" key="7">
    <source>
        <dbReference type="HAMAP-Rule" id="MF_00201"/>
    </source>
</evidence>
<keyword evidence="10" id="KW-1185">Reference proteome</keyword>
<dbReference type="InterPro" id="IPR012340">
    <property type="entry name" value="NA-bd_OB-fold"/>
</dbReference>
<keyword evidence="5 7" id="KW-0234">DNA repair</keyword>
<name>M1LQ52_9PROT</name>
<dbReference type="Proteomes" id="UP000011686">
    <property type="component" value="Chromosome"/>
</dbReference>
<dbReference type="NCBIfam" id="TIGR00613">
    <property type="entry name" value="reco"/>
    <property type="match status" value="1"/>
</dbReference>
<dbReference type="HAMAP" id="MF_00201">
    <property type="entry name" value="RecO"/>
    <property type="match status" value="1"/>
</dbReference>
<evidence type="ECO:0000313" key="10">
    <source>
        <dbReference type="Proteomes" id="UP000011686"/>
    </source>
</evidence>
<dbReference type="PATRIC" id="fig|1208918.3.peg.437"/>
<feature type="domain" description="DNA replication/recombination mediator RecO N-terminal" evidence="8">
    <location>
        <begin position="10"/>
        <end position="80"/>
    </location>
</feature>
<dbReference type="RefSeq" id="WP_015389121.1">
    <property type="nucleotide sequence ID" value="NC_020283.1"/>
</dbReference>
<evidence type="ECO:0000313" key="9">
    <source>
        <dbReference type="EMBL" id="AGF47737.1"/>
    </source>
</evidence>
<dbReference type="InterPro" id="IPR003717">
    <property type="entry name" value="RecO"/>
</dbReference>
<dbReference type="PANTHER" id="PTHR33991">
    <property type="entry name" value="DNA REPAIR PROTEIN RECO"/>
    <property type="match status" value="1"/>
</dbReference>
<keyword evidence="4 7" id="KW-0233">DNA recombination</keyword>
<evidence type="ECO:0000256" key="6">
    <source>
        <dbReference type="ARBA" id="ARBA00033409"/>
    </source>
</evidence>
<dbReference type="KEGG" id="kct:CDEE_0747"/>
<dbReference type="STRING" id="1208918.CDEE_0747"/>
<comment type="similarity">
    <text evidence="1 7">Belongs to the RecO family.</text>
</comment>
<protein>
    <recommendedName>
        <fullName evidence="2 7">DNA repair protein RecO</fullName>
    </recommendedName>
    <alternativeName>
        <fullName evidence="6 7">Recombination protein O</fullName>
    </alternativeName>
</protein>
<dbReference type="Pfam" id="PF02565">
    <property type="entry name" value="RecO_C"/>
    <property type="match status" value="1"/>
</dbReference>
<sequence length="201" mass="23460">MNKKNPRIKEDIGYILHSISWKETSLIIKVFSREYGCINMVAKGAKRPYSQLRPVLSKFTPLLLRWTGKSEVKTLVKAELNGIISLPGNFLIFAWYLNELILSFLPKEDSHPILFDAYNDALLKFCDNHEKNSSYISSILRRFEWVLLKETGYGFDQEEPDFGNVLENSLVYQTISDRIETYLYGRTLYSRKILKDLKCFI</sequence>
<proteinExistence type="inferred from homology"/>
<evidence type="ECO:0000256" key="5">
    <source>
        <dbReference type="ARBA" id="ARBA00023204"/>
    </source>
</evidence>
<dbReference type="Gene3D" id="2.40.50.140">
    <property type="entry name" value="Nucleic acid-binding proteins"/>
    <property type="match status" value="1"/>
</dbReference>
<evidence type="ECO:0000256" key="3">
    <source>
        <dbReference type="ARBA" id="ARBA00022763"/>
    </source>
</evidence>
<dbReference type="SUPFAM" id="SSF50249">
    <property type="entry name" value="Nucleic acid-binding proteins"/>
    <property type="match status" value="1"/>
</dbReference>
<comment type="function">
    <text evidence="7">Involved in DNA repair and RecF pathway recombination.</text>
</comment>
<evidence type="ECO:0000256" key="4">
    <source>
        <dbReference type="ARBA" id="ARBA00023172"/>
    </source>
</evidence>
<dbReference type="eggNOG" id="COG1381">
    <property type="taxonomic scope" value="Bacteria"/>
</dbReference>
<dbReference type="PANTHER" id="PTHR33991:SF1">
    <property type="entry name" value="DNA REPAIR PROTEIN RECO"/>
    <property type="match status" value="1"/>
</dbReference>
<evidence type="ECO:0000259" key="8">
    <source>
        <dbReference type="Pfam" id="PF11967"/>
    </source>
</evidence>
<dbReference type="Gene3D" id="1.20.1440.120">
    <property type="entry name" value="Recombination protein O, C-terminal domain"/>
    <property type="match status" value="1"/>
</dbReference>
<dbReference type="AlphaFoldDB" id="M1LQ52"/>
<dbReference type="EMBL" id="CP003804">
    <property type="protein sequence ID" value="AGF47737.1"/>
    <property type="molecule type" value="Genomic_DNA"/>
</dbReference>
<organism evidence="9 10">
    <name type="scientific">Candidatus Kinetoplastidibacterium crithidiae TCC036E</name>
    <dbReference type="NCBI Taxonomy" id="1208918"/>
    <lineage>
        <taxon>Bacteria</taxon>
        <taxon>Pseudomonadati</taxon>
        <taxon>Pseudomonadota</taxon>
        <taxon>Betaproteobacteria</taxon>
        <taxon>Candidatus Kinetoplastidibacterium</taxon>
    </lineage>
</organism>
<dbReference type="GO" id="GO:0006310">
    <property type="term" value="P:DNA recombination"/>
    <property type="evidence" value="ECO:0007669"/>
    <property type="project" value="UniProtKB-UniRule"/>
</dbReference>
<dbReference type="GO" id="GO:0006302">
    <property type="term" value="P:double-strand break repair"/>
    <property type="evidence" value="ECO:0007669"/>
    <property type="project" value="TreeGrafter"/>
</dbReference>
<dbReference type="Pfam" id="PF11967">
    <property type="entry name" value="RecO_N"/>
    <property type="match status" value="1"/>
</dbReference>